<organism evidence="1 2">
    <name type="scientific">Digitaria exilis</name>
    <dbReference type="NCBI Taxonomy" id="1010633"/>
    <lineage>
        <taxon>Eukaryota</taxon>
        <taxon>Viridiplantae</taxon>
        <taxon>Streptophyta</taxon>
        <taxon>Embryophyta</taxon>
        <taxon>Tracheophyta</taxon>
        <taxon>Spermatophyta</taxon>
        <taxon>Magnoliopsida</taxon>
        <taxon>Liliopsida</taxon>
        <taxon>Poales</taxon>
        <taxon>Poaceae</taxon>
        <taxon>PACMAD clade</taxon>
        <taxon>Panicoideae</taxon>
        <taxon>Panicodae</taxon>
        <taxon>Paniceae</taxon>
        <taxon>Anthephorinae</taxon>
        <taxon>Digitaria</taxon>
    </lineage>
</organism>
<name>A0A835FRG7_9POAL</name>
<dbReference type="AlphaFoldDB" id="A0A835FRG7"/>
<proteinExistence type="predicted"/>
<comment type="caution">
    <text evidence="1">The sequence shown here is derived from an EMBL/GenBank/DDBJ whole genome shotgun (WGS) entry which is preliminary data.</text>
</comment>
<evidence type="ECO:0000313" key="1">
    <source>
        <dbReference type="EMBL" id="KAF8774958.1"/>
    </source>
</evidence>
<evidence type="ECO:0000313" key="2">
    <source>
        <dbReference type="Proteomes" id="UP000636709"/>
    </source>
</evidence>
<protein>
    <submittedName>
        <fullName evidence="1">Uncharacterized protein</fullName>
    </submittedName>
</protein>
<gene>
    <name evidence="1" type="ORF">HU200_005004</name>
</gene>
<dbReference type="Proteomes" id="UP000636709">
    <property type="component" value="Unassembled WGS sequence"/>
</dbReference>
<keyword evidence="2" id="KW-1185">Reference proteome</keyword>
<sequence>MPHAANLREAAAAPLARDPALFPFIVFAIRTGAVASSPRCAKSITTVAACRSSAGGGALAFSIARDTGLCIIAGMATALDTLSGQALDARQCHLLGIYKQRYDRASRSRTLSTSCTRTWNGFSCGGAACSPPSLCHLGS</sequence>
<reference evidence="1" key="1">
    <citation type="submission" date="2020-07" db="EMBL/GenBank/DDBJ databases">
        <title>Genome sequence and genetic diversity analysis of an under-domesticated orphan crop, white fonio (Digitaria exilis).</title>
        <authorList>
            <person name="Bennetzen J.L."/>
            <person name="Chen S."/>
            <person name="Ma X."/>
            <person name="Wang X."/>
            <person name="Yssel A.E.J."/>
            <person name="Chaluvadi S.R."/>
            <person name="Johnson M."/>
            <person name="Gangashetty P."/>
            <person name="Hamidou F."/>
            <person name="Sanogo M.D."/>
            <person name="Zwaenepoel A."/>
            <person name="Wallace J."/>
            <person name="Van De Peer Y."/>
            <person name="Van Deynze A."/>
        </authorList>
    </citation>
    <scope>NUCLEOTIDE SEQUENCE</scope>
    <source>
        <tissue evidence="1">Leaves</tissue>
    </source>
</reference>
<dbReference type="OrthoDB" id="2126698at2759"/>
<dbReference type="EMBL" id="JACEFO010000338">
    <property type="protein sequence ID" value="KAF8774958.1"/>
    <property type="molecule type" value="Genomic_DNA"/>
</dbReference>
<accession>A0A835FRG7</accession>